<feature type="region of interest" description="Disordered" evidence="7">
    <location>
        <begin position="1"/>
        <end position="26"/>
    </location>
</feature>
<dbReference type="CDD" id="cd18787">
    <property type="entry name" value="SF2_C_DEAD"/>
    <property type="match status" value="1"/>
</dbReference>
<dbReference type="InterPro" id="IPR001650">
    <property type="entry name" value="Helicase_C-like"/>
</dbReference>
<dbReference type="SMART" id="SM00490">
    <property type="entry name" value="HELICc"/>
    <property type="match status" value="1"/>
</dbReference>
<feature type="domain" description="Helicase C-terminal" evidence="9">
    <location>
        <begin position="246"/>
        <end position="395"/>
    </location>
</feature>
<comment type="similarity">
    <text evidence="5 6">Belongs to the DEAD box helicase family.</text>
</comment>
<dbReference type="SMART" id="SM00487">
    <property type="entry name" value="DEXDc"/>
    <property type="match status" value="1"/>
</dbReference>
<name>A0A212JPK2_9DELT</name>
<evidence type="ECO:0000256" key="2">
    <source>
        <dbReference type="ARBA" id="ARBA00022801"/>
    </source>
</evidence>
<dbReference type="GO" id="GO:0003676">
    <property type="term" value="F:nucleic acid binding"/>
    <property type="evidence" value="ECO:0007669"/>
    <property type="project" value="InterPro"/>
</dbReference>
<dbReference type="CDD" id="cd00268">
    <property type="entry name" value="DEADc"/>
    <property type="match status" value="1"/>
</dbReference>
<dbReference type="Gene3D" id="3.40.50.300">
    <property type="entry name" value="P-loop containing nucleotide triphosphate hydrolases"/>
    <property type="match status" value="2"/>
</dbReference>
<dbReference type="InterPro" id="IPR050079">
    <property type="entry name" value="DEAD_box_RNA_helicase"/>
</dbReference>
<dbReference type="AlphaFoldDB" id="A0A212JPK2"/>
<gene>
    <name evidence="10" type="ORF">KL86DPRO_11944</name>
</gene>
<keyword evidence="2 6" id="KW-0378">Hydrolase</keyword>
<feature type="domain" description="Helicase ATP-binding" evidence="8">
    <location>
        <begin position="52"/>
        <end position="223"/>
    </location>
</feature>
<dbReference type="Pfam" id="PF00270">
    <property type="entry name" value="DEAD"/>
    <property type="match status" value="1"/>
</dbReference>
<dbReference type="InterPro" id="IPR011545">
    <property type="entry name" value="DEAD/DEAH_box_helicase_dom"/>
</dbReference>
<dbReference type="SUPFAM" id="SSF52540">
    <property type="entry name" value="P-loop containing nucleoside triphosphate hydrolases"/>
    <property type="match status" value="1"/>
</dbReference>
<dbReference type="Pfam" id="PF00271">
    <property type="entry name" value="Helicase_C"/>
    <property type="match status" value="1"/>
</dbReference>
<evidence type="ECO:0000256" key="7">
    <source>
        <dbReference type="SAM" id="MobiDB-lite"/>
    </source>
</evidence>
<dbReference type="PROSITE" id="PS00039">
    <property type="entry name" value="DEAD_ATP_HELICASE"/>
    <property type="match status" value="1"/>
</dbReference>
<dbReference type="GO" id="GO:0005829">
    <property type="term" value="C:cytosol"/>
    <property type="evidence" value="ECO:0007669"/>
    <property type="project" value="TreeGrafter"/>
</dbReference>
<accession>A0A212JPK2</accession>
<keyword evidence="3 6" id="KW-0347">Helicase</keyword>
<reference evidence="10" key="1">
    <citation type="submission" date="2016-04" db="EMBL/GenBank/DDBJ databases">
        <authorList>
            <person name="Evans L.H."/>
            <person name="Alamgir A."/>
            <person name="Owens N."/>
            <person name="Weber N.D."/>
            <person name="Virtaneva K."/>
            <person name="Barbian K."/>
            <person name="Babar A."/>
            <person name="Rosenke K."/>
        </authorList>
    </citation>
    <scope>NUCLEOTIDE SEQUENCE</scope>
    <source>
        <strain evidence="10">86</strain>
    </source>
</reference>
<dbReference type="PROSITE" id="PS51194">
    <property type="entry name" value="HELICASE_CTER"/>
    <property type="match status" value="1"/>
</dbReference>
<proteinExistence type="inferred from homology"/>
<dbReference type="InterPro" id="IPR000629">
    <property type="entry name" value="RNA-helicase_DEAD-box_CS"/>
</dbReference>
<dbReference type="GO" id="GO:0003724">
    <property type="term" value="F:RNA helicase activity"/>
    <property type="evidence" value="ECO:0007669"/>
    <property type="project" value="TreeGrafter"/>
</dbReference>
<feature type="compositionally biased region" description="Basic and acidic residues" evidence="7">
    <location>
        <begin position="464"/>
        <end position="489"/>
    </location>
</feature>
<protein>
    <submittedName>
        <fullName evidence="10">DEAD/DEAH box helicase domain protein</fullName>
    </submittedName>
</protein>
<evidence type="ECO:0000313" key="10">
    <source>
        <dbReference type="EMBL" id="SBW01330.1"/>
    </source>
</evidence>
<organism evidence="10">
    <name type="scientific">uncultured delta proteobacterium</name>
    <dbReference type="NCBI Taxonomy" id="34034"/>
    <lineage>
        <taxon>Bacteria</taxon>
        <taxon>Deltaproteobacteria</taxon>
        <taxon>environmental samples</taxon>
    </lineage>
</organism>
<dbReference type="EMBL" id="FLUQ01000001">
    <property type="protein sequence ID" value="SBW01330.1"/>
    <property type="molecule type" value="Genomic_DNA"/>
</dbReference>
<dbReference type="InterPro" id="IPR027417">
    <property type="entry name" value="P-loop_NTPase"/>
</dbReference>
<keyword evidence="4 6" id="KW-0067">ATP-binding</keyword>
<dbReference type="GO" id="GO:0016787">
    <property type="term" value="F:hydrolase activity"/>
    <property type="evidence" value="ECO:0007669"/>
    <property type="project" value="UniProtKB-KW"/>
</dbReference>
<evidence type="ECO:0000259" key="9">
    <source>
        <dbReference type="PROSITE" id="PS51194"/>
    </source>
</evidence>
<dbReference type="PANTHER" id="PTHR47959:SF1">
    <property type="entry name" value="ATP-DEPENDENT RNA HELICASE DBPA"/>
    <property type="match status" value="1"/>
</dbReference>
<sequence length="523" mass="57224">MNDNDLTPETAPAANHPSPPAPLTMETLPPALRDAVTRAGWDGLMEVQAKALPYLLAGRDIMVQSRTGSGKTGAFLLPALERLDRSQASCQCLVLVPTRELALQVAHEAEVLFGETGMRSVAVYGGVGYGRQMEGLKKGAHLVVGTPGRVLDHLLRRTLNLDALRMLVFDEADRMLSIGFYPDMKAVQRYLPKKRIPTHFFSATYPPHVLRVAGEFMETEELLSLSRKEVHIASIEHAFYAVKPMEKDRVLVRVLELENPAAAIIFCNTKANVHYVTALLQGFGYNADELSADLNQTKREDVLTRLRKGEVRFLVATDVAARGIDIPDLSHVILYEPPEDHESYIHRAGRTARAGADGTVISLVDIMQKMELARIAKQYSITLTERTTPSEADLAAIVGDRLTALLEAKFRAGTSLERERVERFLPLARSLAEDAETLPLLAMLLDDIYQANRHPVLPGSPLDKAAKRQAERRAPAREASSEKGEKGGNGDDGGESGNRRKRRRPRRKGGASDAPGGGGGGDA</sequence>
<evidence type="ECO:0000256" key="3">
    <source>
        <dbReference type="ARBA" id="ARBA00022806"/>
    </source>
</evidence>
<evidence type="ECO:0000256" key="6">
    <source>
        <dbReference type="RuleBase" id="RU000492"/>
    </source>
</evidence>
<dbReference type="PANTHER" id="PTHR47959">
    <property type="entry name" value="ATP-DEPENDENT RNA HELICASE RHLE-RELATED"/>
    <property type="match status" value="1"/>
</dbReference>
<dbReference type="InterPro" id="IPR014001">
    <property type="entry name" value="Helicase_ATP-bd"/>
</dbReference>
<evidence type="ECO:0000256" key="1">
    <source>
        <dbReference type="ARBA" id="ARBA00022741"/>
    </source>
</evidence>
<dbReference type="InterPro" id="IPR044742">
    <property type="entry name" value="DEAD/DEAH_RhlB"/>
</dbReference>
<evidence type="ECO:0000256" key="4">
    <source>
        <dbReference type="ARBA" id="ARBA00022840"/>
    </source>
</evidence>
<feature type="region of interest" description="Disordered" evidence="7">
    <location>
        <begin position="454"/>
        <end position="523"/>
    </location>
</feature>
<evidence type="ECO:0000259" key="8">
    <source>
        <dbReference type="PROSITE" id="PS51192"/>
    </source>
</evidence>
<dbReference type="GO" id="GO:0005524">
    <property type="term" value="F:ATP binding"/>
    <property type="evidence" value="ECO:0007669"/>
    <property type="project" value="UniProtKB-KW"/>
</dbReference>
<keyword evidence="1 6" id="KW-0547">Nucleotide-binding</keyword>
<dbReference type="PROSITE" id="PS51192">
    <property type="entry name" value="HELICASE_ATP_BIND_1"/>
    <property type="match status" value="1"/>
</dbReference>
<feature type="compositionally biased region" description="Basic residues" evidence="7">
    <location>
        <begin position="499"/>
        <end position="509"/>
    </location>
</feature>
<evidence type="ECO:0000256" key="5">
    <source>
        <dbReference type="ARBA" id="ARBA00038437"/>
    </source>
</evidence>